<dbReference type="InterPro" id="IPR052206">
    <property type="entry name" value="Retinol_saturase"/>
</dbReference>
<keyword evidence="3" id="KW-0732">Signal</keyword>
<keyword evidence="2" id="KW-0285">Flavoprotein</keyword>
<keyword evidence="6" id="KW-0520">NAD</keyword>
<evidence type="ECO:0000256" key="2">
    <source>
        <dbReference type="ARBA" id="ARBA00022630"/>
    </source>
</evidence>
<reference evidence="7 8" key="1">
    <citation type="journal article" date="2023" name="Commun. Biol.">
        <title>Genome analysis of Parmales, the sister group of diatoms, reveals the evolutionary specialization of diatoms from phago-mixotrophs to photoautotrophs.</title>
        <authorList>
            <person name="Ban H."/>
            <person name="Sato S."/>
            <person name="Yoshikawa S."/>
            <person name="Yamada K."/>
            <person name="Nakamura Y."/>
            <person name="Ichinomiya M."/>
            <person name="Sato N."/>
            <person name="Blanc-Mathieu R."/>
            <person name="Endo H."/>
            <person name="Kuwata A."/>
            <person name="Ogata H."/>
        </authorList>
    </citation>
    <scope>NUCLEOTIDE SEQUENCE [LARGE SCALE GENOMIC DNA]</scope>
</reference>
<evidence type="ECO:0000313" key="7">
    <source>
        <dbReference type="EMBL" id="GMI57678.1"/>
    </source>
</evidence>
<evidence type="ECO:0000256" key="1">
    <source>
        <dbReference type="ARBA" id="ARBA00005855"/>
    </source>
</evidence>
<dbReference type="Proteomes" id="UP001165060">
    <property type="component" value="Unassembled WGS sequence"/>
</dbReference>
<accession>A0ABQ6NEI6</accession>
<dbReference type="PANTHER" id="PTHR46091:SF3">
    <property type="entry name" value="AMINE OXIDASE DOMAIN-CONTAINING PROTEIN"/>
    <property type="match status" value="1"/>
</dbReference>
<dbReference type="EMBL" id="BRYB01006438">
    <property type="protein sequence ID" value="GMI57678.1"/>
    <property type="molecule type" value="Genomic_DNA"/>
</dbReference>
<evidence type="ECO:0000313" key="8">
    <source>
        <dbReference type="Proteomes" id="UP001165060"/>
    </source>
</evidence>
<keyword evidence="8" id="KW-1185">Reference proteome</keyword>
<keyword evidence="4" id="KW-0274">FAD</keyword>
<name>A0ABQ6NEI6_9STRA</name>
<gene>
    <name evidence="7" type="ORF">TeGR_g12826</name>
</gene>
<keyword evidence="5" id="KW-0521">NADP</keyword>
<evidence type="ECO:0000256" key="3">
    <source>
        <dbReference type="ARBA" id="ARBA00022729"/>
    </source>
</evidence>
<comment type="similarity">
    <text evidence="1">Belongs to the carotenoid/retinoid oxidoreductase family. CrtISO subfamily.</text>
</comment>
<dbReference type="Gene3D" id="3.50.50.60">
    <property type="entry name" value="FAD/NAD(P)-binding domain"/>
    <property type="match status" value="2"/>
</dbReference>
<organism evidence="7 8">
    <name type="scientific">Tetraparma gracilis</name>
    <dbReference type="NCBI Taxonomy" id="2962635"/>
    <lineage>
        <taxon>Eukaryota</taxon>
        <taxon>Sar</taxon>
        <taxon>Stramenopiles</taxon>
        <taxon>Ochrophyta</taxon>
        <taxon>Bolidophyceae</taxon>
        <taxon>Parmales</taxon>
        <taxon>Triparmaceae</taxon>
        <taxon>Tetraparma</taxon>
    </lineage>
</organism>
<proteinExistence type="inferred from homology"/>
<comment type="caution">
    <text evidence="7">The sequence shown here is derived from an EMBL/GenBank/DDBJ whole genome shotgun (WGS) entry which is preliminary data.</text>
</comment>
<evidence type="ECO:0000256" key="6">
    <source>
        <dbReference type="ARBA" id="ARBA00023027"/>
    </source>
</evidence>
<dbReference type="PANTHER" id="PTHR46091">
    <property type="entry name" value="BLR7054 PROTEIN"/>
    <property type="match status" value="1"/>
</dbReference>
<evidence type="ECO:0000256" key="4">
    <source>
        <dbReference type="ARBA" id="ARBA00022827"/>
    </source>
</evidence>
<dbReference type="Pfam" id="PF13450">
    <property type="entry name" value="NAD_binding_8"/>
    <property type="match status" value="1"/>
</dbReference>
<dbReference type="InterPro" id="IPR036188">
    <property type="entry name" value="FAD/NAD-bd_sf"/>
</dbReference>
<evidence type="ECO:0000256" key="5">
    <source>
        <dbReference type="ARBA" id="ARBA00022857"/>
    </source>
</evidence>
<sequence>MEFLDDNNVKMAAAGAVGLLTIGVAKAMLGGSSKNPFGTDARLPPRAFEHAMEKRDAVIKQGYTAKKVDKAMEEGGWDAIIVGSGIGSMTTATIMAKAGKKVLMLEQHDQIGGSCHSFHEKGFEFDTGVHYIGEMRNNTALRFLWDQLTEGGLEWCDVADKYDTVVLVDSKENDPEGVKALDDAIKAGKALPSRQYSMRSGTEETIQELLRDFPNEEKCIRKYFKLLVDTRKAMLGFVGLKMMPKCHFLKGVSYPIGGSSQFAFNMVPVIEQGGGKAFVRADVESIVCEGGRAVGVKMKKGQVIRAPIVISGAGLFNTATLLPPQIRDKHYRHLEGHARNGVGGLSVYVGMKGSNKELGLEGKHFWCFWTPEGAEDLDKVTREYCNKDGKDISKSPVPLLFISFPSAKDPLWDEKHPGKSTATIVTFANFDWFADWEKERVHARGDVYEKRKNDFGKLIWNQTVALFPQLKDKVEYFEVGTPITNNYYLRANKGEMYGADHDLKRFTAEGAVELRPDTDIPGLFLTGQDIFNCGIAGASFGGLLCASTVLGRNVYKDLTDLKARSKPSIMKKK</sequence>
<dbReference type="SUPFAM" id="SSF51905">
    <property type="entry name" value="FAD/NAD(P)-binding domain"/>
    <property type="match status" value="1"/>
</dbReference>
<protein>
    <submittedName>
        <fullName evidence="7">Uncharacterized protein</fullName>
    </submittedName>
</protein>